<accession>A0A9X1MNQ7</accession>
<evidence type="ECO:0008006" key="3">
    <source>
        <dbReference type="Google" id="ProtNLM"/>
    </source>
</evidence>
<dbReference type="AlphaFoldDB" id="A0A9X1MNQ7"/>
<dbReference type="Proteomes" id="UP001139103">
    <property type="component" value="Unassembled WGS sequence"/>
</dbReference>
<evidence type="ECO:0000313" key="1">
    <source>
        <dbReference type="EMBL" id="MCC9629570.1"/>
    </source>
</evidence>
<dbReference type="SUPFAM" id="SSF69322">
    <property type="entry name" value="Tricorn protease domain 2"/>
    <property type="match status" value="1"/>
</dbReference>
<gene>
    <name evidence="1" type="ORF">LOC68_14345</name>
</gene>
<dbReference type="Gene3D" id="2.120.10.30">
    <property type="entry name" value="TolB, C-terminal domain"/>
    <property type="match status" value="1"/>
</dbReference>
<protein>
    <recommendedName>
        <fullName evidence="3">SLA1 homology domain-containing protein</fullName>
    </recommendedName>
</protein>
<dbReference type="InterPro" id="IPR011042">
    <property type="entry name" value="6-blade_b-propeller_TolB-like"/>
</dbReference>
<dbReference type="InterPro" id="IPR015943">
    <property type="entry name" value="WD40/YVTN_repeat-like_dom_sf"/>
</dbReference>
<proteinExistence type="predicted"/>
<evidence type="ECO:0000313" key="2">
    <source>
        <dbReference type="Proteomes" id="UP001139103"/>
    </source>
</evidence>
<sequence length="842" mass="91668">MFDLSSYRQRRWLLAVLLLIFFSAAALPAREWKSGEGQLLADGKLLAADSQQITLKLKDQSVTAIPLASLSRADREFVDATLAKSDAMRAAFYNQTHPLVQNVERPVTPPNGKWRSAVDPPQVQFAIPAGVKIPFTVDPNDGHPDSDETFIFPTGPSPFLFHAPTRTVCDLRSGSTQMLRKAPAQFSASAISPDGKLLALLFTRAVGAQEICVVLWDIAADSLVRTITLPTLDDDDPRIDLFAFAGADRIVVKEFSAQFILNITVSDGALKRLPCDRDSATRGGFALSPGGQFLFFYPDVGQSDRVLVYDLITGKPHGHLLIPAHPLGPEERTISHINMESGVNEYRRVRLWIEQADGMSVSSSGRYLFFFYSRHYQGEIVCYDLDRGGIVAHHVLKDELEPRTTSWCGDDFGCLVDGETLVARKTCEVCFERRQLDGEANRTARFVDTDKLFYADRQAIHIVRMSQWDIDKGIYNHIAGATDRDEGLPLLTAVPNPAPPTAWRVPGNQPLTVAPSTTSAPPQSAAFAPNSSKLRISESYANDAGRIVGSDEGYGAASFDMATGRMARYVPPESTRSIARDVSVSGRYALLTLDYDSKLRLDVFAAETMEPYASLRMSRSRTDQAKEVIWGGLVDDQHLAAVTQDGVLTCWTLPTCHQVYSVQLPLVPTGAFFSPQRDRILLAGGANDGIAIVDSASGEAIGRLHDISLSSIFGELKTGAFSSDGKTLSVAYDIGPGNRLISIWSLETGLPIKHVKSDLLVERLVYADGDQLMAIVGKSPQSAVRFLNGSLGAPETIQPSISGRTQPELIVVGSKIWFLDGDRLFSLRIPANAAGAAPGGSQ</sequence>
<dbReference type="RefSeq" id="WP_230219934.1">
    <property type="nucleotide sequence ID" value="NZ_JAJKFT010000010.1"/>
</dbReference>
<reference evidence="1" key="1">
    <citation type="submission" date="2021-11" db="EMBL/GenBank/DDBJ databases">
        <title>Genome sequence.</title>
        <authorList>
            <person name="Sun Q."/>
        </authorList>
    </citation>
    <scope>NUCLEOTIDE SEQUENCE</scope>
    <source>
        <strain evidence="1">JC732</strain>
    </source>
</reference>
<organism evidence="1 2">
    <name type="scientific">Blastopirellula sediminis</name>
    <dbReference type="NCBI Taxonomy" id="2894196"/>
    <lineage>
        <taxon>Bacteria</taxon>
        <taxon>Pseudomonadati</taxon>
        <taxon>Planctomycetota</taxon>
        <taxon>Planctomycetia</taxon>
        <taxon>Pirellulales</taxon>
        <taxon>Pirellulaceae</taxon>
        <taxon>Blastopirellula</taxon>
    </lineage>
</organism>
<name>A0A9X1MNQ7_9BACT</name>
<dbReference type="Gene3D" id="2.30.30.700">
    <property type="entry name" value="SLA1 homology domain 1"/>
    <property type="match status" value="1"/>
</dbReference>
<comment type="caution">
    <text evidence="1">The sequence shown here is derived from an EMBL/GenBank/DDBJ whole genome shotgun (WGS) entry which is preliminary data.</text>
</comment>
<dbReference type="SUPFAM" id="SSF50969">
    <property type="entry name" value="YVTN repeat-like/Quinoprotein amine dehydrogenase"/>
    <property type="match status" value="1"/>
</dbReference>
<dbReference type="InterPro" id="IPR011044">
    <property type="entry name" value="Quino_amine_DH_bsu"/>
</dbReference>
<keyword evidence="2" id="KW-1185">Reference proteome</keyword>
<dbReference type="Gene3D" id="2.130.10.10">
    <property type="entry name" value="YVTN repeat-like/Quinoprotein amine dehydrogenase"/>
    <property type="match status" value="1"/>
</dbReference>
<dbReference type="EMBL" id="JAJKFT010000010">
    <property type="protein sequence ID" value="MCC9629570.1"/>
    <property type="molecule type" value="Genomic_DNA"/>
</dbReference>